<keyword evidence="5 6" id="KW-0472">Membrane</keyword>
<dbReference type="GO" id="GO:0005886">
    <property type="term" value="C:plasma membrane"/>
    <property type="evidence" value="ECO:0007669"/>
    <property type="project" value="UniProtKB-SubCell"/>
</dbReference>
<dbReference type="STRING" id="1703779.AMJ83_10145"/>
<feature type="transmembrane region" description="Helical" evidence="6">
    <location>
        <begin position="21"/>
        <end position="41"/>
    </location>
</feature>
<evidence type="ECO:0000256" key="4">
    <source>
        <dbReference type="ARBA" id="ARBA00022989"/>
    </source>
</evidence>
<dbReference type="Pfam" id="PF02706">
    <property type="entry name" value="Wzz"/>
    <property type="match status" value="1"/>
</dbReference>
<evidence type="ECO:0000259" key="8">
    <source>
        <dbReference type="Pfam" id="PF13807"/>
    </source>
</evidence>
<gene>
    <name evidence="9" type="ORF">AMJ83_10145</name>
</gene>
<name>A0A0S8FQU7_UNCW3</name>
<dbReference type="InterPro" id="IPR003856">
    <property type="entry name" value="LPS_length_determ_N"/>
</dbReference>
<dbReference type="Proteomes" id="UP000051373">
    <property type="component" value="Unassembled WGS sequence"/>
</dbReference>
<dbReference type="AlphaFoldDB" id="A0A0S8FQU7"/>
<organism evidence="9 10">
    <name type="scientific">candidate division WOR_3 bacterium SM23_42</name>
    <dbReference type="NCBI Taxonomy" id="1703779"/>
    <lineage>
        <taxon>Bacteria</taxon>
        <taxon>Bacteria division WOR-3</taxon>
    </lineage>
</organism>
<keyword evidence="4 6" id="KW-1133">Transmembrane helix</keyword>
<feature type="domain" description="Polysaccharide chain length determinant N-terminal" evidence="7">
    <location>
        <begin position="6"/>
        <end position="108"/>
    </location>
</feature>
<dbReference type="PANTHER" id="PTHR32309:SF13">
    <property type="entry name" value="FERRIC ENTEROBACTIN TRANSPORT PROTEIN FEPE"/>
    <property type="match status" value="1"/>
</dbReference>
<proteinExistence type="predicted"/>
<evidence type="ECO:0008006" key="11">
    <source>
        <dbReference type="Google" id="ProtNLM"/>
    </source>
</evidence>
<evidence type="ECO:0000256" key="5">
    <source>
        <dbReference type="ARBA" id="ARBA00023136"/>
    </source>
</evidence>
<dbReference type="Pfam" id="PF13807">
    <property type="entry name" value="GNVR"/>
    <property type="match status" value="1"/>
</dbReference>
<evidence type="ECO:0000313" key="9">
    <source>
        <dbReference type="EMBL" id="KPK62673.1"/>
    </source>
</evidence>
<dbReference type="InterPro" id="IPR032807">
    <property type="entry name" value="GNVR"/>
</dbReference>
<evidence type="ECO:0000313" key="10">
    <source>
        <dbReference type="Proteomes" id="UP000051373"/>
    </source>
</evidence>
<dbReference type="GO" id="GO:0004713">
    <property type="term" value="F:protein tyrosine kinase activity"/>
    <property type="evidence" value="ECO:0007669"/>
    <property type="project" value="TreeGrafter"/>
</dbReference>
<comment type="subcellular location">
    <subcellularLocation>
        <location evidence="1">Cell membrane</location>
        <topology evidence="1">Multi-pass membrane protein</topology>
    </subcellularLocation>
</comment>
<dbReference type="PANTHER" id="PTHR32309">
    <property type="entry name" value="TYROSINE-PROTEIN KINASE"/>
    <property type="match status" value="1"/>
</dbReference>
<dbReference type="EMBL" id="LJUJ01000029">
    <property type="protein sequence ID" value="KPK62673.1"/>
    <property type="molecule type" value="Genomic_DNA"/>
</dbReference>
<accession>A0A0S8FQU7</accession>
<evidence type="ECO:0000256" key="1">
    <source>
        <dbReference type="ARBA" id="ARBA00004651"/>
    </source>
</evidence>
<protein>
    <recommendedName>
        <fullName evidence="11">Tyrosine kinase G-rich domain-containing protein</fullName>
    </recommendedName>
</protein>
<evidence type="ECO:0000259" key="7">
    <source>
        <dbReference type="Pfam" id="PF02706"/>
    </source>
</evidence>
<evidence type="ECO:0000256" key="6">
    <source>
        <dbReference type="SAM" id="Phobius"/>
    </source>
</evidence>
<feature type="transmembrane region" description="Helical" evidence="6">
    <location>
        <begin position="354"/>
        <end position="377"/>
    </location>
</feature>
<dbReference type="InterPro" id="IPR050445">
    <property type="entry name" value="Bact_polysacc_biosynth/exp"/>
</dbReference>
<evidence type="ECO:0000256" key="3">
    <source>
        <dbReference type="ARBA" id="ARBA00022692"/>
    </source>
</evidence>
<keyword evidence="2" id="KW-1003">Cell membrane</keyword>
<evidence type="ECO:0000256" key="2">
    <source>
        <dbReference type="ARBA" id="ARBA00022475"/>
    </source>
</evidence>
<feature type="domain" description="Tyrosine-protein kinase G-rich" evidence="8">
    <location>
        <begin position="299"/>
        <end position="372"/>
    </location>
</feature>
<sequence>MKRKKTSLIDYLEVIVAWRRFIIRNVIILTLAATLISFLLVKKYTATATMLPPSSEQNVMLSLLAGGLPGGMSSIPGIGAVLPGFTTPSDLYAAIMKSSRIRKEVIKKHDLHTVFKTKKNYQTYEILEEITQITVTPEGIISVAVTYKDKNLAADIANTYINELDKFNNQTSMTAGRKYRIFIEERLKESEDSLAIAEEGLRSFQEKHRTIALDTEIHSAIETIAQLKSQIILLEVKRGAIASSSRVDNPYLYNINKELRELRKQLAKIEIGDSKSKDQNEFGVGFSIPFSQLPDVSLEYARLFRDVTVQAAIYELLMQQYEHAKIMEVKDTPTVEILDYATPPERKSFPKRGIIVILVFIASFAVNILLVFTIEYVKEEKKDEKSSVSRLLHLVSLVKNDIVALKKKLKR</sequence>
<reference evidence="9 10" key="1">
    <citation type="journal article" date="2015" name="Microbiome">
        <title>Genomic resolution of linkages in carbon, nitrogen, and sulfur cycling among widespread estuary sediment bacteria.</title>
        <authorList>
            <person name="Baker B.J."/>
            <person name="Lazar C.S."/>
            <person name="Teske A.P."/>
            <person name="Dick G.J."/>
        </authorList>
    </citation>
    <scope>NUCLEOTIDE SEQUENCE [LARGE SCALE GENOMIC DNA]</scope>
    <source>
        <strain evidence="9">SM23_42</strain>
    </source>
</reference>
<keyword evidence="3 6" id="KW-0812">Transmembrane</keyword>
<comment type="caution">
    <text evidence="9">The sequence shown here is derived from an EMBL/GenBank/DDBJ whole genome shotgun (WGS) entry which is preliminary data.</text>
</comment>